<reference evidence="4 5" key="1">
    <citation type="submission" date="2021-02" db="EMBL/GenBank/DDBJ databases">
        <authorList>
            <person name="Park J.-S."/>
        </authorList>
    </citation>
    <scope>NUCLEOTIDE SEQUENCE [LARGE SCALE GENOMIC DNA]</scope>
    <source>
        <strain evidence="4 5">188UL20-2</strain>
    </source>
</reference>
<keyword evidence="5" id="KW-1185">Reference proteome</keyword>
<keyword evidence="2" id="KW-0472">Membrane</keyword>
<comment type="subcellular location">
    <subcellularLocation>
        <location evidence="1">Membrane</location>
    </subcellularLocation>
</comment>
<dbReference type="Pfam" id="PF01103">
    <property type="entry name" value="Omp85"/>
    <property type="match status" value="1"/>
</dbReference>
<dbReference type="EMBL" id="JAFEUM010000001">
    <property type="protein sequence ID" value="MBM7035316.1"/>
    <property type="molecule type" value="Genomic_DNA"/>
</dbReference>
<sequence>MGHHIAENATGFLPIPILITEPAVGYGGGIAGLFLHETDEEKKIRKEAALKAVDGGARLMPAAITVAGAAGTENGTWFAFAGHQHSWLKDKIRYMGGAGVGVANLDIYKSLTLPGFGGFEPIDKTLAFGTKTEGAVMMQQLQFRVGSTPLMLGVKQTASISTIETESSLINYLLEQTIGTETVTSGLGLLLDYDTRNNYFYPSAGYKVNAEYMVYDEALGSDHDYTNFNLEGEVYIPVADHWTLGFAGNYQKFNSDDVVVQPTLKPYVELRGISAYRYQGDEVQVVQTQLTYDIDSRWKVSGFYGIGRALDDGEQNHDELASGYGAGFRYQIARRYGLHIGADIAKSKEESAFYISIGSGF</sequence>
<evidence type="ECO:0000313" key="5">
    <source>
        <dbReference type="Proteomes" id="UP000809621"/>
    </source>
</evidence>
<gene>
    <name evidence="4" type="ORF">JQC93_02760</name>
</gene>
<evidence type="ECO:0000256" key="2">
    <source>
        <dbReference type="ARBA" id="ARBA00023136"/>
    </source>
</evidence>
<dbReference type="Gene3D" id="2.40.160.50">
    <property type="entry name" value="membrane protein fhac: a member of the omp85/tpsb transporter family"/>
    <property type="match status" value="1"/>
</dbReference>
<evidence type="ECO:0000313" key="4">
    <source>
        <dbReference type="EMBL" id="MBM7035316.1"/>
    </source>
</evidence>
<accession>A0ABS2HF97</accession>
<evidence type="ECO:0000259" key="3">
    <source>
        <dbReference type="Pfam" id="PF01103"/>
    </source>
</evidence>
<dbReference type="SUPFAM" id="SSF56935">
    <property type="entry name" value="Porins"/>
    <property type="match status" value="1"/>
</dbReference>
<name>A0ABS2HF97_9VIBR</name>
<dbReference type="Proteomes" id="UP000809621">
    <property type="component" value="Unassembled WGS sequence"/>
</dbReference>
<evidence type="ECO:0000256" key="1">
    <source>
        <dbReference type="ARBA" id="ARBA00004370"/>
    </source>
</evidence>
<protein>
    <submittedName>
        <fullName evidence="4">BamA/TamA family outer membrane protein</fullName>
    </submittedName>
</protein>
<comment type="caution">
    <text evidence="4">The sequence shown here is derived from an EMBL/GenBank/DDBJ whole genome shotgun (WGS) entry which is preliminary data.</text>
</comment>
<organism evidence="4 5">
    <name type="scientific">Vibrio ulleungensis</name>
    <dbReference type="NCBI Taxonomy" id="2807619"/>
    <lineage>
        <taxon>Bacteria</taxon>
        <taxon>Pseudomonadati</taxon>
        <taxon>Pseudomonadota</taxon>
        <taxon>Gammaproteobacteria</taxon>
        <taxon>Vibrionales</taxon>
        <taxon>Vibrionaceae</taxon>
        <taxon>Vibrio</taxon>
    </lineage>
</organism>
<feature type="domain" description="Bacterial surface antigen (D15)" evidence="3">
    <location>
        <begin position="175"/>
        <end position="250"/>
    </location>
</feature>
<dbReference type="InterPro" id="IPR000184">
    <property type="entry name" value="Bac_surfAg_D15"/>
</dbReference>
<proteinExistence type="predicted"/>